<dbReference type="AlphaFoldDB" id="A0A6J5UPY9"/>
<accession>A0A6J5UPY9</accession>
<evidence type="ECO:0000313" key="2">
    <source>
        <dbReference type="EMBL" id="CAB4277295.1"/>
    </source>
</evidence>
<dbReference type="Proteomes" id="UP000507222">
    <property type="component" value="Unassembled WGS sequence"/>
</dbReference>
<name>A0A6J5UPY9_PRUAR</name>
<evidence type="ECO:0000256" key="1">
    <source>
        <dbReference type="SAM" id="MobiDB-lite"/>
    </source>
</evidence>
<evidence type="ECO:0000313" key="3">
    <source>
        <dbReference type="Proteomes" id="UP000507222"/>
    </source>
</evidence>
<reference evidence="2 3" key="1">
    <citation type="submission" date="2020-05" db="EMBL/GenBank/DDBJ databases">
        <authorList>
            <person name="Campoy J."/>
            <person name="Schneeberger K."/>
            <person name="Spophaly S."/>
        </authorList>
    </citation>
    <scope>NUCLEOTIDE SEQUENCE [LARGE SCALE GENOMIC DNA]</scope>
    <source>
        <strain evidence="2">PruArmRojPasFocal</strain>
    </source>
</reference>
<dbReference type="EMBL" id="CAEKDK010000004">
    <property type="protein sequence ID" value="CAB4277295.1"/>
    <property type="molecule type" value="Genomic_DNA"/>
</dbReference>
<protein>
    <submittedName>
        <fullName evidence="2">Uncharacterized protein</fullName>
    </submittedName>
</protein>
<proteinExistence type="predicted"/>
<feature type="region of interest" description="Disordered" evidence="1">
    <location>
        <begin position="34"/>
        <end position="82"/>
    </location>
</feature>
<sequence>MAVVRGFMSKAMLRIPMLKTIQWKFTTVRCASGPIRRDITEGPPPQTNGTPKTEAVTDEYRPGITTGPPPQTNQVPQAEISK</sequence>
<gene>
    <name evidence="2" type="ORF">CURHAP_LOCUS26869</name>
</gene>
<organism evidence="2 3">
    <name type="scientific">Prunus armeniaca</name>
    <name type="common">Apricot</name>
    <name type="synonym">Armeniaca vulgaris</name>
    <dbReference type="NCBI Taxonomy" id="36596"/>
    <lineage>
        <taxon>Eukaryota</taxon>
        <taxon>Viridiplantae</taxon>
        <taxon>Streptophyta</taxon>
        <taxon>Embryophyta</taxon>
        <taxon>Tracheophyta</taxon>
        <taxon>Spermatophyta</taxon>
        <taxon>Magnoliopsida</taxon>
        <taxon>eudicotyledons</taxon>
        <taxon>Gunneridae</taxon>
        <taxon>Pentapetalae</taxon>
        <taxon>rosids</taxon>
        <taxon>fabids</taxon>
        <taxon>Rosales</taxon>
        <taxon>Rosaceae</taxon>
        <taxon>Amygdaloideae</taxon>
        <taxon>Amygdaleae</taxon>
        <taxon>Prunus</taxon>
    </lineage>
</organism>